<gene>
    <name evidence="1" type="ORF">FE257_000236</name>
</gene>
<reference evidence="1" key="1">
    <citation type="journal article" date="2019" name="Beilstein J. Org. Chem.">
        <title>Nanangenines: drimane sesquiterpenoids as the dominant metabolite cohort of a novel Australian fungus, Aspergillus nanangensis.</title>
        <authorList>
            <person name="Lacey H.J."/>
            <person name="Gilchrist C.L.M."/>
            <person name="Crombie A."/>
            <person name="Kalaitzis J.A."/>
            <person name="Vuong D."/>
            <person name="Rutledge P.J."/>
            <person name="Turner P."/>
            <person name="Pitt J.I."/>
            <person name="Lacey E."/>
            <person name="Chooi Y.H."/>
            <person name="Piggott A.M."/>
        </authorList>
    </citation>
    <scope>NUCLEOTIDE SEQUENCE</scope>
    <source>
        <strain evidence="1">MST-FP2251</strain>
    </source>
</reference>
<dbReference type="SUPFAM" id="SSF53474">
    <property type="entry name" value="alpha/beta-Hydrolases"/>
    <property type="match status" value="1"/>
</dbReference>
<reference evidence="1" key="2">
    <citation type="submission" date="2020-02" db="EMBL/GenBank/DDBJ databases">
        <authorList>
            <person name="Gilchrist C.L.M."/>
            <person name="Chooi Y.-H."/>
        </authorList>
    </citation>
    <scope>NUCLEOTIDE SEQUENCE</scope>
    <source>
        <strain evidence="1">MST-FP2251</strain>
    </source>
</reference>
<accession>A0AAD4GZR2</accession>
<comment type="caution">
    <text evidence="1">The sequence shown here is derived from an EMBL/GenBank/DDBJ whole genome shotgun (WGS) entry which is preliminary data.</text>
</comment>
<dbReference type="InterPro" id="IPR029058">
    <property type="entry name" value="AB_hydrolase_fold"/>
</dbReference>
<dbReference type="Proteomes" id="UP001194746">
    <property type="component" value="Unassembled WGS sequence"/>
</dbReference>
<evidence type="ECO:0008006" key="3">
    <source>
        <dbReference type="Google" id="ProtNLM"/>
    </source>
</evidence>
<evidence type="ECO:0000313" key="2">
    <source>
        <dbReference type="Proteomes" id="UP001194746"/>
    </source>
</evidence>
<evidence type="ECO:0000313" key="1">
    <source>
        <dbReference type="EMBL" id="KAF9895332.1"/>
    </source>
</evidence>
<proteinExistence type="predicted"/>
<organism evidence="1 2">
    <name type="scientific">Aspergillus nanangensis</name>
    <dbReference type="NCBI Taxonomy" id="2582783"/>
    <lineage>
        <taxon>Eukaryota</taxon>
        <taxon>Fungi</taxon>
        <taxon>Dikarya</taxon>
        <taxon>Ascomycota</taxon>
        <taxon>Pezizomycotina</taxon>
        <taxon>Eurotiomycetes</taxon>
        <taxon>Eurotiomycetidae</taxon>
        <taxon>Eurotiales</taxon>
        <taxon>Aspergillaceae</taxon>
        <taxon>Aspergillus</taxon>
        <taxon>Aspergillus subgen. Circumdati</taxon>
    </lineage>
</organism>
<dbReference type="Gene3D" id="3.40.50.1820">
    <property type="entry name" value="alpha/beta hydrolase"/>
    <property type="match status" value="1"/>
</dbReference>
<protein>
    <recommendedName>
        <fullName evidence="3">AB hydrolase-1 domain-containing protein</fullName>
    </recommendedName>
</protein>
<keyword evidence="2" id="KW-1185">Reference proteome</keyword>
<dbReference type="EMBL" id="VCAU01000001">
    <property type="protein sequence ID" value="KAF9895332.1"/>
    <property type="molecule type" value="Genomic_DNA"/>
</dbReference>
<dbReference type="AlphaFoldDB" id="A0AAD4GZR2"/>
<sequence length="285" mass="31862">MPVPQTTGHLDVEGATLHYQIVGSGPPLLLIPPGYGTCVVYEPLAAALSFYFTVITYDRRGFNRSPIHEHECLDTESIIHENVDDAIFLVDHLAPEALTVFAPSAVGVIGIEMMYLRSKAIRTILLHEPIIMSLLPDASQDRITHHIEDGIAQIHAWGYSKVKRELMPTIEGQKNRQRLRSSTVYPLLKQLPANFNERFWVAELPQVIKYRLDLRRLRPFRDRLILLRGADKSPELALGPISALCRLLDLELGVVTGGHIGFATDGQAFADRIIKALGVSHRARL</sequence>
<name>A0AAD4GZR2_ASPNN</name>